<evidence type="ECO:0000313" key="1">
    <source>
        <dbReference type="EMBL" id="ESK61671.1"/>
    </source>
</evidence>
<reference evidence="1 2" key="1">
    <citation type="submission" date="2013-10" db="EMBL/GenBank/DDBJ databases">
        <title>The Genome Sequence of Enterococcus cecorum DSM 20682 (= ATCC 43198) (Illumina assembly).</title>
        <authorList>
            <consortium name="The Broad Institute Genomics Platform"/>
            <consortium name="The Broad Institute Genome Sequencing Center for Infectious Disease"/>
            <person name="Earl A."/>
            <person name="Russ C."/>
            <person name="Gilmore M."/>
            <person name="Surin D."/>
            <person name="Walker B."/>
            <person name="Young S."/>
            <person name="Zeng Q."/>
            <person name="Gargeya S."/>
            <person name="Fitzgerald M."/>
            <person name="Haas B."/>
            <person name="Abouelleil A."/>
            <person name="Allen A.W."/>
            <person name="Alvarado L."/>
            <person name="Arachchi H.M."/>
            <person name="Berlin A.M."/>
            <person name="Chapman S.B."/>
            <person name="Gainer-Dewar J."/>
            <person name="Goldberg J."/>
            <person name="Griggs A."/>
            <person name="Gujja S."/>
            <person name="Hansen M."/>
            <person name="Howarth C."/>
            <person name="Imamovic A."/>
            <person name="Ireland A."/>
            <person name="Larimer J."/>
            <person name="McCowan C."/>
            <person name="Murphy C."/>
            <person name="Pearson M."/>
            <person name="Poon T.W."/>
            <person name="Priest M."/>
            <person name="Roberts A."/>
            <person name="Saif S."/>
            <person name="Shea T."/>
            <person name="Sisk P."/>
            <person name="Sykes S."/>
            <person name="Wortman J."/>
            <person name="Nusbaum C."/>
            <person name="Birren B."/>
        </authorList>
    </citation>
    <scope>NUCLEOTIDE SEQUENCE [LARGE SCALE GENOMIC DNA]</scope>
    <source>
        <strain evidence="1 2">ATCC 43198</strain>
    </source>
</reference>
<organism evidence="1 2">
    <name type="scientific">Enterococcus cecorum DSM 20682 = ATCC 43198</name>
    <dbReference type="NCBI Taxonomy" id="1121864"/>
    <lineage>
        <taxon>Bacteria</taxon>
        <taxon>Bacillati</taxon>
        <taxon>Bacillota</taxon>
        <taxon>Bacilli</taxon>
        <taxon>Lactobacillales</taxon>
        <taxon>Enterococcaceae</taxon>
        <taxon>Enterococcus</taxon>
    </lineage>
</organism>
<dbReference type="SUPFAM" id="SSF50475">
    <property type="entry name" value="FMN-binding split barrel"/>
    <property type="match status" value="1"/>
</dbReference>
<dbReference type="InterPro" id="IPR012349">
    <property type="entry name" value="Split_barrel_FMN-bd"/>
</dbReference>
<dbReference type="EMBL" id="AHYS01000004">
    <property type="protein sequence ID" value="ESK61671.1"/>
    <property type="molecule type" value="Genomic_DNA"/>
</dbReference>
<dbReference type="STRING" id="44008.GCA_001318175_01016"/>
<protein>
    <recommendedName>
        <fullName evidence="3">Pyridoxamine 5'-phosphate oxidase putative domain-containing protein</fullName>
    </recommendedName>
</protein>
<dbReference type="PANTHER" id="PTHR34071:SF2">
    <property type="entry name" value="FLAVIN-NUCLEOTIDE-BINDING PROTEIN"/>
    <property type="match status" value="1"/>
</dbReference>
<dbReference type="PANTHER" id="PTHR34071">
    <property type="entry name" value="5-NITROIMIDAZOLE ANTIBIOTICS RESISTANCE PROTEIN, NIMA-FAMILY-RELATED PROTEIN-RELATED"/>
    <property type="match status" value="1"/>
</dbReference>
<dbReference type="GeneID" id="60871803"/>
<evidence type="ECO:0008006" key="3">
    <source>
        <dbReference type="Google" id="ProtNLM"/>
    </source>
</evidence>
<dbReference type="PATRIC" id="fig|1121864.4.peg.2169"/>
<proteinExistence type="predicted"/>
<name>S1R613_9ENTE</name>
<keyword evidence="2" id="KW-1185">Reference proteome</keyword>
<accession>S1R613</accession>
<dbReference type="eggNOG" id="COG3467">
    <property type="taxonomic scope" value="Bacteria"/>
</dbReference>
<dbReference type="Gene3D" id="2.30.110.10">
    <property type="entry name" value="Electron Transport, Fmn-binding Protein, Chain A"/>
    <property type="match status" value="1"/>
</dbReference>
<dbReference type="RefSeq" id="WP_016252299.1">
    <property type="nucleotide sequence ID" value="NZ_ASWI01000004.1"/>
</dbReference>
<dbReference type="Proteomes" id="UP000017415">
    <property type="component" value="Unassembled WGS sequence"/>
</dbReference>
<gene>
    <name evidence="1" type="ORF">OMO_00640</name>
</gene>
<evidence type="ECO:0000313" key="2">
    <source>
        <dbReference type="Proteomes" id="UP000017415"/>
    </source>
</evidence>
<sequence>MHGAKAGRKFDVIAHNPNVFIEITADVEAIDGGDNPCKYSTAFGSLMGEGQAYIVIDSQEKIRAMECLMKTQTNRDFEFNEKMVGRVQVIKVIIQNYSAKRHEK</sequence>
<comment type="caution">
    <text evidence="1">The sequence shown here is derived from an EMBL/GenBank/DDBJ whole genome shotgun (WGS) entry which is preliminary data.</text>
</comment>
<dbReference type="HOGENOM" id="CLU_067890_1_2_9"/>
<dbReference type="AlphaFoldDB" id="S1R613"/>